<keyword evidence="2" id="KW-1133">Transmembrane helix</keyword>
<feature type="compositionally biased region" description="Polar residues" evidence="1">
    <location>
        <begin position="1116"/>
        <end position="1132"/>
    </location>
</feature>
<feature type="compositionally biased region" description="Basic and acidic residues" evidence="1">
    <location>
        <begin position="317"/>
        <end position="330"/>
    </location>
</feature>
<feature type="compositionally biased region" description="Basic and acidic residues" evidence="1">
    <location>
        <begin position="266"/>
        <end position="275"/>
    </location>
</feature>
<keyword evidence="2" id="KW-0472">Membrane</keyword>
<organism evidence="3">
    <name type="scientific">Cacopsylla melanoneura</name>
    <dbReference type="NCBI Taxonomy" id="428564"/>
    <lineage>
        <taxon>Eukaryota</taxon>
        <taxon>Metazoa</taxon>
        <taxon>Ecdysozoa</taxon>
        <taxon>Arthropoda</taxon>
        <taxon>Hexapoda</taxon>
        <taxon>Insecta</taxon>
        <taxon>Pterygota</taxon>
        <taxon>Neoptera</taxon>
        <taxon>Paraneoptera</taxon>
        <taxon>Hemiptera</taxon>
        <taxon>Sternorrhyncha</taxon>
        <taxon>Psylloidea</taxon>
        <taxon>Psyllidae</taxon>
        <taxon>Psyllinae</taxon>
        <taxon>Cacopsylla</taxon>
    </lineage>
</organism>
<feature type="compositionally biased region" description="Basic and acidic residues" evidence="1">
    <location>
        <begin position="1168"/>
        <end position="1179"/>
    </location>
</feature>
<feature type="compositionally biased region" description="Basic residues" evidence="1">
    <location>
        <begin position="1099"/>
        <end position="1112"/>
    </location>
</feature>
<evidence type="ECO:0000256" key="2">
    <source>
        <dbReference type="SAM" id="Phobius"/>
    </source>
</evidence>
<name>A0A8D8Q6M8_9HEMI</name>
<feature type="region of interest" description="Disordered" evidence="1">
    <location>
        <begin position="1148"/>
        <end position="1179"/>
    </location>
</feature>
<feature type="compositionally biased region" description="Polar residues" evidence="1">
    <location>
        <begin position="731"/>
        <end position="747"/>
    </location>
</feature>
<evidence type="ECO:0000256" key="1">
    <source>
        <dbReference type="SAM" id="MobiDB-lite"/>
    </source>
</evidence>
<feature type="transmembrane region" description="Helical" evidence="2">
    <location>
        <begin position="21"/>
        <end position="40"/>
    </location>
</feature>
<sequence length="1293" mass="150635">MDTKSEKDIKDKEKKDEDLRMSAAMVFFAILFVAGVPLWWHLTIVERVDLPTECELDPTECELEPPECELEPIECELEKVKTIKKSDKLRLIKEKAITEPKESQNIELVGIDAMKKESEAREDSSHSVLRIETGTSPSQLMSEQSKEAILNTSNYERQRVQGKDMLRLKKETNYFNNLECVATTIDNEDSNRNLMKETTNENSSDMSNCDNTCANENDFTQVRKRKRRNCPEKDTENNSNRISTSENLHNENLVLQNKLTKKVECNVDKKAKENNPNRFNFSTKKWHDTPSPSSTDETNTEPLTTGNKKQRKKHGDKKAMNNEHEIKTEGQLKNTNNVIDNLSTNSAKDKTFGEKCPDINHLATYTTRDNTSKDKSPETNALETNNNVHTDINMSPEPLDIRGLLLIGLVSSVLYLIYSTIFLAQSPPPNIVLDGGLDTTVQSVHDRYTQLVQDWEAKVLENAELDYQIALKERSEKLQSARNTTWDSNRGHPDLFVPDCLHGNILTHAFVHLRSYPPDIHDSSSWNKAKLCVDLDHILSLMRSLPFSSVLRFLLFLLSPSNQLNYDTLYAHYVYQQKIHIHNVIENDYPEIYQTNAFYRPDSKLRPSMYCLSLSRFGVLKNKFTPEESDNMLALDKLSDLYVNNDNCLHSIFKGEGSSLDQLYNMILDVLLTRSLSTAITLDPALLHDYYLELILSNETNLMKLSKQLFKYNMLAIDKFNLTISQVSARKQSLNPNEKKSQNGNSQKNEEKFRKFRDGNDEFFVLNRDYINKKEKQDVKRDKHRSLSKTHIELFYDAQLRDKSNGYSSKVAKFLTDINTELKHALCFPYLNDMGDNFQTNDEREPLVRFIKNMCRTNVEPKPEYHEPRARENQKFKDRKYDTQTRVNQEFYDKLDQYNGNRKPYETKQDELVQQEVTIESVDTDRWQFIPNSGREDKMRTFRENMKPAQNIIHTVPLELDNIETSIETTIITPLVNIDPELEELQEGYDEEILTRKGTNDDQEESAFNSDIVYIEESLKNSNIPDLWVLNKMANNFGLVDNVFNEKPARINAYHEQHLDDIEVDDSPTLIQEEIASFLENNRQYKTQFDAFEKENERHKHKDGRKKDKRRDKFGENSNMDNTYHSRSTGESEANAFHTRYNTDKYTKYKHNNHYNSKENADTSYSNYDKDNNKDDRERLHDTVRSNKEERIVHIDGSDNKYTRHVYIDNINAMGDQGPDNGRQVYVDTINVRDQQDPNGRPKSKNKRLKSERGGNSEMDFWSNRRARLRAKLRQKTAYPTQNNPEYHYDYVY</sequence>
<proteinExistence type="predicted"/>
<feature type="region of interest" description="Disordered" evidence="1">
    <location>
        <begin position="1091"/>
        <end position="1136"/>
    </location>
</feature>
<keyword evidence="2" id="KW-0812">Transmembrane</keyword>
<reference evidence="3" key="1">
    <citation type="submission" date="2021-05" db="EMBL/GenBank/DDBJ databases">
        <authorList>
            <person name="Alioto T."/>
            <person name="Alioto T."/>
            <person name="Gomez Garrido J."/>
        </authorList>
    </citation>
    <scope>NUCLEOTIDE SEQUENCE</scope>
</reference>
<evidence type="ECO:0000313" key="3">
    <source>
        <dbReference type="EMBL" id="CAG6626114.1"/>
    </source>
</evidence>
<feature type="compositionally biased region" description="Polar residues" evidence="1">
    <location>
        <begin position="237"/>
        <end position="247"/>
    </location>
</feature>
<feature type="region of interest" description="Disordered" evidence="1">
    <location>
        <begin position="266"/>
        <end position="334"/>
    </location>
</feature>
<feature type="region of interest" description="Disordered" evidence="1">
    <location>
        <begin position="1234"/>
        <end position="1260"/>
    </location>
</feature>
<dbReference type="GO" id="GO:0006506">
    <property type="term" value="P:GPI anchor biosynthetic process"/>
    <property type="evidence" value="ECO:0007669"/>
    <property type="project" value="UniProtKB-UniPathway"/>
</dbReference>
<feature type="compositionally biased region" description="Polar residues" evidence="1">
    <location>
        <begin position="290"/>
        <end position="307"/>
    </location>
</feature>
<feature type="region of interest" description="Disordered" evidence="1">
    <location>
        <begin position="731"/>
        <end position="752"/>
    </location>
</feature>
<dbReference type="UniPathway" id="UPA00196"/>
<dbReference type="GO" id="GO:0016020">
    <property type="term" value="C:membrane"/>
    <property type="evidence" value="ECO:0007669"/>
    <property type="project" value="GOC"/>
</dbReference>
<feature type="region of interest" description="Disordered" evidence="1">
    <location>
        <begin position="224"/>
        <end position="250"/>
    </location>
</feature>
<accession>A0A8D8Q6M8</accession>
<dbReference type="EMBL" id="HBUF01061781">
    <property type="protein sequence ID" value="CAG6626114.1"/>
    <property type="molecule type" value="Transcribed_RNA"/>
</dbReference>
<protein>
    <submittedName>
        <fullName evidence="3">Uncharacterized protein</fullName>
    </submittedName>
</protein>